<evidence type="ECO:0000313" key="4">
    <source>
        <dbReference type="EMBL" id="TGO05439.1"/>
    </source>
</evidence>
<dbReference type="AlphaFoldDB" id="A0A4Z1E2G6"/>
<evidence type="ECO:0000256" key="2">
    <source>
        <dbReference type="ARBA" id="ARBA00023002"/>
    </source>
</evidence>
<dbReference type="EMBL" id="RHPJ01000002">
    <property type="protein sequence ID" value="TGO05439.1"/>
    <property type="molecule type" value="Genomic_DNA"/>
</dbReference>
<keyword evidence="5" id="KW-1185">Reference proteome</keyword>
<sequence length="326" mass="34030">MAAHRLGQRHRVTTTTGASSATEDTMSQDPQQPTTTDTSGTTGRPEHVPGQTQDWPGSFLDLTPAPDHGELGWTGRDRLTGKRALITGGDSGIGRAVALVFAHEGADVAIAYLPQEQGDAEATRAAVEKIGRTCVLVPTDQRTEQANVDLVAATVEALGGIDVLVSNAAYQMAQPGGIEEFADEQLRQVFETNVFATFWLIKAASPHLAPGSNVIVTTSIQAYQPSGPLLDYAATKAALNNLVVNLAAELGPRGIRVNAVAPGPIWTPLIAATFDEDKVDGFGSDTPLGRPGQPVEVASAFVYLASDEASYVSGTVLGVTGGKAVF</sequence>
<reference evidence="4 5" key="1">
    <citation type="submission" date="2018-11" db="EMBL/GenBank/DDBJ databases">
        <title>Complete genome sequencing of the Actinobacteria Serinibacter sp. K3-2.</title>
        <authorList>
            <person name="Rakitin A.L."/>
            <person name="Beletsky A.V."/>
            <person name="Mardanov A.V."/>
            <person name="Ravin N.V."/>
            <person name="Gromova A.S."/>
            <person name="Filippova S.N."/>
            <person name="Gal'Chenko V.F."/>
        </authorList>
    </citation>
    <scope>NUCLEOTIDE SEQUENCE [LARGE SCALE GENOMIC DNA]</scope>
    <source>
        <strain evidence="4 5">K3-2</strain>
    </source>
</reference>
<comment type="caution">
    <text evidence="4">The sequence shown here is derived from an EMBL/GenBank/DDBJ whole genome shotgun (WGS) entry which is preliminary data.</text>
</comment>
<gene>
    <name evidence="4" type="ORF">SERN_1443</name>
</gene>
<proteinExistence type="inferred from homology"/>
<feature type="compositionally biased region" description="Basic residues" evidence="3">
    <location>
        <begin position="1"/>
        <end position="12"/>
    </location>
</feature>
<organism evidence="4 5">
    <name type="scientific">Serinibacter arcticus</name>
    <dbReference type="NCBI Taxonomy" id="1655435"/>
    <lineage>
        <taxon>Bacteria</taxon>
        <taxon>Bacillati</taxon>
        <taxon>Actinomycetota</taxon>
        <taxon>Actinomycetes</taxon>
        <taxon>Micrococcales</taxon>
        <taxon>Beutenbergiaceae</taxon>
        <taxon>Serinibacter</taxon>
    </lineage>
</organism>
<dbReference type="InterPro" id="IPR020904">
    <property type="entry name" value="Sc_DH/Rdtase_CS"/>
</dbReference>
<keyword evidence="2" id="KW-0560">Oxidoreductase</keyword>
<feature type="compositionally biased region" description="Low complexity" evidence="3">
    <location>
        <begin position="27"/>
        <end position="43"/>
    </location>
</feature>
<dbReference type="Gene3D" id="3.40.50.720">
    <property type="entry name" value="NAD(P)-binding Rossmann-like Domain"/>
    <property type="match status" value="1"/>
</dbReference>
<dbReference type="Pfam" id="PF13561">
    <property type="entry name" value="adh_short_C2"/>
    <property type="match status" value="1"/>
</dbReference>
<dbReference type="InterPro" id="IPR002347">
    <property type="entry name" value="SDR_fam"/>
</dbReference>
<evidence type="ECO:0000256" key="1">
    <source>
        <dbReference type="ARBA" id="ARBA00006484"/>
    </source>
</evidence>
<evidence type="ECO:0000256" key="3">
    <source>
        <dbReference type="SAM" id="MobiDB-lite"/>
    </source>
</evidence>
<dbReference type="PANTHER" id="PTHR48107:SF16">
    <property type="entry name" value="NADPH-DEPENDENT ALDEHYDE REDUCTASE 1, CHLOROPLASTIC"/>
    <property type="match status" value="1"/>
</dbReference>
<comment type="similarity">
    <text evidence="1">Belongs to the short-chain dehydrogenases/reductases (SDR) family.</text>
</comment>
<dbReference type="Proteomes" id="UP000297318">
    <property type="component" value="Unassembled WGS sequence"/>
</dbReference>
<evidence type="ECO:0000313" key="5">
    <source>
        <dbReference type="Proteomes" id="UP000297318"/>
    </source>
</evidence>
<feature type="compositionally biased region" description="Polar residues" evidence="3">
    <location>
        <begin position="13"/>
        <end position="25"/>
    </location>
</feature>
<dbReference type="PRINTS" id="PR00081">
    <property type="entry name" value="GDHRDH"/>
</dbReference>
<dbReference type="FunFam" id="3.40.50.720:FF:000084">
    <property type="entry name" value="Short-chain dehydrogenase reductase"/>
    <property type="match status" value="1"/>
</dbReference>
<dbReference type="InterPro" id="IPR036291">
    <property type="entry name" value="NAD(P)-bd_dom_sf"/>
</dbReference>
<feature type="region of interest" description="Disordered" evidence="3">
    <location>
        <begin position="1"/>
        <end position="75"/>
    </location>
</feature>
<dbReference type="PANTHER" id="PTHR48107">
    <property type="entry name" value="NADPH-DEPENDENT ALDEHYDE REDUCTASE-LIKE PROTEIN, CHLOROPLASTIC-RELATED"/>
    <property type="match status" value="1"/>
</dbReference>
<protein>
    <submittedName>
        <fullName evidence="4">Short-chain dehydrogenase/reductase SDR</fullName>
    </submittedName>
</protein>
<dbReference type="PROSITE" id="PS00061">
    <property type="entry name" value="ADH_SHORT"/>
    <property type="match status" value="1"/>
</dbReference>
<name>A0A4Z1E2G6_9MICO</name>
<dbReference type="GO" id="GO:0016614">
    <property type="term" value="F:oxidoreductase activity, acting on CH-OH group of donors"/>
    <property type="evidence" value="ECO:0007669"/>
    <property type="project" value="UniProtKB-ARBA"/>
</dbReference>
<dbReference type="SUPFAM" id="SSF51735">
    <property type="entry name" value="NAD(P)-binding Rossmann-fold domains"/>
    <property type="match status" value="1"/>
</dbReference>
<accession>A0A4Z1E2G6</accession>